<evidence type="ECO:0000256" key="2">
    <source>
        <dbReference type="ARBA" id="ARBA00022741"/>
    </source>
</evidence>
<dbReference type="Proteomes" id="UP001230768">
    <property type="component" value="Chromosome"/>
</dbReference>
<evidence type="ECO:0000313" key="5">
    <source>
        <dbReference type="EMBL" id="WLI21421.1"/>
    </source>
</evidence>
<evidence type="ECO:0000313" key="6">
    <source>
        <dbReference type="Proteomes" id="UP001230768"/>
    </source>
</evidence>
<evidence type="ECO:0000256" key="3">
    <source>
        <dbReference type="ARBA" id="ARBA00022840"/>
    </source>
</evidence>
<dbReference type="SUPFAM" id="SSF52540">
    <property type="entry name" value="P-loop containing nucleoside triphosphate hydrolases"/>
    <property type="match status" value="1"/>
</dbReference>
<dbReference type="Pfam" id="PF01695">
    <property type="entry name" value="IstB_IS21"/>
    <property type="match status" value="1"/>
</dbReference>
<accession>A0ABY9H022</accession>
<dbReference type="PIRSF" id="PIRSF003073">
    <property type="entry name" value="DNAC_TnpB_IstB"/>
    <property type="match status" value="1"/>
</dbReference>
<dbReference type="PANTHER" id="PTHR30050:SF4">
    <property type="entry name" value="ATP-BINDING PROTEIN RV3427C IN INSERTION SEQUENCE-RELATED"/>
    <property type="match status" value="1"/>
</dbReference>
<keyword evidence="2" id="KW-0547">Nucleotide-binding</keyword>
<protein>
    <submittedName>
        <fullName evidence="5">IS21-like element helper ATPase IstB</fullName>
    </submittedName>
</protein>
<dbReference type="Gene3D" id="3.40.50.300">
    <property type="entry name" value="P-loop containing nucleotide triphosphate hydrolases"/>
    <property type="match status" value="1"/>
</dbReference>
<dbReference type="CDD" id="cd00009">
    <property type="entry name" value="AAA"/>
    <property type="match status" value="1"/>
</dbReference>
<gene>
    <name evidence="5" type="primary">istB</name>
    <name evidence="5" type="ORF">PSH88_20170</name>
</gene>
<feature type="domain" description="AAA+ ATPase" evidence="4">
    <location>
        <begin position="82"/>
        <end position="213"/>
    </location>
</feature>
<dbReference type="InterPro" id="IPR028350">
    <property type="entry name" value="DNAC/IstB-like"/>
</dbReference>
<keyword evidence="6" id="KW-1185">Reference proteome</keyword>
<evidence type="ECO:0000259" key="4">
    <source>
        <dbReference type="SMART" id="SM00382"/>
    </source>
</evidence>
<dbReference type="NCBIfam" id="NF038214">
    <property type="entry name" value="IS21_help_AAA"/>
    <property type="match status" value="1"/>
</dbReference>
<dbReference type="InterPro" id="IPR002611">
    <property type="entry name" value="IstB_ATP-bd"/>
</dbReference>
<evidence type="ECO:0000256" key="1">
    <source>
        <dbReference type="ARBA" id="ARBA00008059"/>
    </source>
</evidence>
<keyword evidence="3" id="KW-0067">ATP-binding</keyword>
<proteinExistence type="inferred from homology"/>
<dbReference type="InterPro" id="IPR047661">
    <property type="entry name" value="IstB"/>
</dbReference>
<dbReference type="SMART" id="SM00382">
    <property type="entry name" value="AAA"/>
    <property type="match status" value="1"/>
</dbReference>
<comment type="similarity">
    <text evidence="1">Belongs to the IS21/IS1162 putative ATP-binding protein family.</text>
</comment>
<dbReference type="RefSeq" id="WP_305427033.1">
    <property type="nucleotide sequence ID" value="NZ_CP117430.1"/>
</dbReference>
<sequence>MATALEEQWTLPTCHSLSFDDRLGLLLDRKLAWRDNKRLERLRKHAKLNYAGACLEDLDRRPGRGLDERQLATLASGDWIRQQHNLLLTGPTGVGKTWLACALGNQACRQGYSTLYLRTPRLLEQLRIAHGDGSLSRTLQQLAKVDVLILDDWALAPLEDNARHDLLEVIDDRAGSRSTVLTSQLPVDHWHGWINDPTVADALLDRLVHSAYRIVMKGEPLRRKKTEEEAAS</sequence>
<dbReference type="InterPro" id="IPR027417">
    <property type="entry name" value="P-loop_NTPase"/>
</dbReference>
<dbReference type="InterPro" id="IPR003593">
    <property type="entry name" value="AAA+_ATPase"/>
</dbReference>
<dbReference type="PANTHER" id="PTHR30050">
    <property type="entry name" value="CHROMOSOMAL REPLICATION INITIATOR PROTEIN DNAA"/>
    <property type="match status" value="1"/>
</dbReference>
<dbReference type="EMBL" id="CP117430">
    <property type="protein sequence ID" value="WLI21421.1"/>
    <property type="molecule type" value="Genomic_DNA"/>
</dbReference>
<name>A0ABY9H022_9PSED</name>
<organism evidence="5 6">
    <name type="scientific">Pseudomonas wuhanensis</name>
    <dbReference type="NCBI Taxonomy" id="2954098"/>
    <lineage>
        <taxon>Bacteria</taxon>
        <taxon>Pseudomonadati</taxon>
        <taxon>Pseudomonadota</taxon>
        <taxon>Gammaproteobacteria</taxon>
        <taxon>Pseudomonadales</taxon>
        <taxon>Pseudomonadaceae</taxon>
        <taxon>Pseudomonas</taxon>
    </lineage>
</organism>
<reference evidence="5 6" key="1">
    <citation type="submission" date="2023-02" db="EMBL/GenBank/DDBJ databases">
        <title>Evolution of Hrp T3SS in non-pathogenic Pseudomonas fluorescens.</title>
        <authorList>
            <person name="Liao K."/>
            <person name="Wei H."/>
            <person name="Gu Y."/>
        </authorList>
    </citation>
    <scope>NUCLEOTIDE SEQUENCE [LARGE SCALE GENOMIC DNA]</scope>
    <source>
        <strain evidence="5 6">FP607</strain>
    </source>
</reference>